<dbReference type="Proteomes" id="UP000002430">
    <property type="component" value="Chromosome"/>
</dbReference>
<dbReference type="SUPFAM" id="SSF47413">
    <property type="entry name" value="lambda repressor-like DNA-binding domains"/>
    <property type="match status" value="1"/>
</dbReference>
<feature type="domain" description="Bacteriophage CI repressor N-terminal" evidence="1">
    <location>
        <begin position="30"/>
        <end position="91"/>
    </location>
</feature>
<dbReference type="Gene3D" id="1.10.260.40">
    <property type="entry name" value="lambda repressor-like DNA-binding domains"/>
    <property type="match status" value="1"/>
</dbReference>
<sequence length="253" mass="29207">MMIYSFAPFKNNMRQTLRENAMTFFQEVYDRVRFATNTKTQAELANILEIRQSSISDAKRRDSVPPEWYIKLFEKFGLNPDWIKQGVGPMYLRTEQGYIPRELPLTGVQETPMHYGDPISKSVLHTVFSMRCNYIENSNSLPILQPTGKIALPQPYTGANILVFQTESDAFLPLVRRYTYLGINTDFTHPQSGEIYAVFMPYEGIALKRLFLSTQKNGFCLCTDQNDSHESFLPAQECPIRILGRLAWVFQTF</sequence>
<reference evidence="2 3" key="1">
    <citation type="submission" date="2005-11" db="EMBL/GenBank/DDBJ databases">
        <title>The complete genome sequence of Lawsonia intracellularis: the causative agent of proliferative enteropathy.</title>
        <authorList>
            <person name="Kaur K."/>
            <person name="Zhang Q."/>
            <person name="Beckler D."/>
            <person name="Munir S."/>
            <person name="Li L."/>
            <person name="Kinsley K."/>
            <person name="Herron L."/>
            <person name="Peterson A."/>
            <person name="May B."/>
            <person name="Singh S."/>
            <person name="Gebhart C."/>
            <person name="Kapur V."/>
        </authorList>
    </citation>
    <scope>NUCLEOTIDE SEQUENCE [LARGE SCALE GENOMIC DNA]</scope>
    <source>
        <strain evidence="2 3">PHE/MN1-00</strain>
    </source>
</reference>
<organism evidence="2 3">
    <name type="scientific">Lawsonia intracellularis (strain PHE/MN1-00)</name>
    <dbReference type="NCBI Taxonomy" id="363253"/>
    <lineage>
        <taxon>Bacteria</taxon>
        <taxon>Pseudomonadati</taxon>
        <taxon>Thermodesulfobacteriota</taxon>
        <taxon>Desulfovibrionia</taxon>
        <taxon>Desulfovibrionales</taxon>
        <taxon>Desulfovibrionaceae</taxon>
        <taxon>Lawsonia</taxon>
    </lineage>
</organism>
<dbReference type="eggNOG" id="COG2932">
    <property type="taxonomic scope" value="Bacteria"/>
</dbReference>
<dbReference type="GO" id="GO:0003677">
    <property type="term" value="F:DNA binding"/>
    <property type="evidence" value="ECO:0007669"/>
    <property type="project" value="InterPro"/>
</dbReference>
<gene>
    <name evidence="2" type="ordered locus">LI0677</name>
</gene>
<accession>Q1MQJ6</accession>
<dbReference type="Pfam" id="PF07022">
    <property type="entry name" value="Phage_CI_repr"/>
    <property type="match status" value="1"/>
</dbReference>
<dbReference type="AlphaFoldDB" id="Q1MQJ6"/>
<protein>
    <recommendedName>
        <fullName evidence="1">Bacteriophage CI repressor N-terminal domain-containing protein</fullName>
    </recommendedName>
</protein>
<keyword evidence="3" id="KW-1185">Reference proteome</keyword>
<dbReference type="GO" id="GO:0045892">
    <property type="term" value="P:negative regulation of DNA-templated transcription"/>
    <property type="evidence" value="ECO:0007669"/>
    <property type="project" value="InterPro"/>
</dbReference>
<dbReference type="STRING" id="363253.LI0677"/>
<evidence type="ECO:0000259" key="1">
    <source>
        <dbReference type="Pfam" id="PF07022"/>
    </source>
</evidence>
<dbReference type="CDD" id="cd00093">
    <property type="entry name" value="HTH_XRE"/>
    <property type="match status" value="1"/>
</dbReference>
<name>Q1MQJ6_LAWIP</name>
<dbReference type="HOGENOM" id="CLU_066192_1_7_7"/>
<evidence type="ECO:0000313" key="2">
    <source>
        <dbReference type="EMBL" id="CAJ54731.1"/>
    </source>
</evidence>
<evidence type="ECO:0000313" key="3">
    <source>
        <dbReference type="Proteomes" id="UP000002430"/>
    </source>
</evidence>
<dbReference type="KEGG" id="lip:LI0677"/>
<dbReference type="InterPro" id="IPR001387">
    <property type="entry name" value="Cro/C1-type_HTH"/>
</dbReference>
<dbReference type="InterPro" id="IPR010982">
    <property type="entry name" value="Lambda_DNA-bd_dom_sf"/>
</dbReference>
<dbReference type="InterPro" id="IPR010744">
    <property type="entry name" value="Phage_CI_N"/>
</dbReference>
<dbReference type="EMBL" id="AM180252">
    <property type="protein sequence ID" value="CAJ54731.1"/>
    <property type="molecule type" value="Genomic_DNA"/>
</dbReference>
<proteinExistence type="predicted"/>